<organism evidence="2">
    <name type="scientific">marine sediment metagenome</name>
    <dbReference type="NCBI Taxonomy" id="412755"/>
    <lineage>
        <taxon>unclassified sequences</taxon>
        <taxon>metagenomes</taxon>
        <taxon>ecological metagenomes</taxon>
    </lineage>
</organism>
<reference evidence="2" key="1">
    <citation type="journal article" date="2014" name="Front. Microbiol.">
        <title>High frequency of phylogenetically diverse reductive dehalogenase-homologous genes in deep subseafloor sedimentary metagenomes.</title>
        <authorList>
            <person name="Kawai M."/>
            <person name="Futagami T."/>
            <person name="Toyoda A."/>
            <person name="Takaki Y."/>
            <person name="Nishi S."/>
            <person name="Hori S."/>
            <person name="Arai W."/>
            <person name="Tsubouchi T."/>
            <person name="Morono Y."/>
            <person name="Uchiyama I."/>
            <person name="Ito T."/>
            <person name="Fujiyama A."/>
            <person name="Inagaki F."/>
            <person name="Takami H."/>
        </authorList>
    </citation>
    <scope>NUCLEOTIDE SEQUENCE</scope>
    <source>
        <strain evidence="2">Expedition CK06-06</strain>
    </source>
</reference>
<name>X1TNH5_9ZZZZ</name>
<dbReference type="EMBL" id="BARW01030520">
    <property type="protein sequence ID" value="GAJ06814.1"/>
    <property type="molecule type" value="Genomic_DNA"/>
</dbReference>
<accession>X1TNH5</accession>
<gene>
    <name evidence="2" type="ORF">S12H4_48770</name>
</gene>
<comment type="caution">
    <text evidence="2">The sequence shown here is derived from an EMBL/GenBank/DDBJ whole genome shotgun (WGS) entry which is preliminary data.</text>
</comment>
<proteinExistence type="predicted"/>
<keyword evidence="1" id="KW-0175">Coiled coil</keyword>
<feature type="coiled-coil region" evidence="1">
    <location>
        <begin position="46"/>
        <end position="76"/>
    </location>
</feature>
<evidence type="ECO:0000256" key="1">
    <source>
        <dbReference type="SAM" id="Coils"/>
    </source>
</evidence>
<dbReference type="AlphaFoldDB" id="X1TNH5"/>
<evidence type="ECO:0000313" key="2">
    <source>
        <dbReference type="EMBL" id="GAJ06814.1"/>
    </source>
</evidence>
<sequence>MINFDEQINHQESQLNALEKLRISESLKLKKLSNYTDSAMSLKSNHEQTSEIYKKLEEINKKINENYEQLSLLKIRRYMIA</sequence>
<protein>
    <submittedName>
        <fullName evidence="2">Uncharacterized protein</fullName>
    </submittedName>
</protein>